<reference evidence="2" key="1">
    <citation type="journal article" date="2011" name="PLoS Genet.">
        <title>Genomic analysis of the necrotrophic fungal pathogens Sclerotinia sclerotiorum and Botrytis cinerea.</title>
        <authorList>
            <person name="Amselem J."/>
            <person name="Cuomo C.A."/>
            <person name="van Kan J.A."/>
            <person name="Viaud M."/>
            <person name="Benito E.P."/>
            <person name="Couloux A."/>
            <person name="Coutinho P.M."/>
            <person name="de Vries R.P."/>
            <person name="Dyer P.S."/>
            <person name="Fillinger S."/>
            <person name="Fournier E."/>
            <person name="Gout L."/>
            <person name="Hahn M."/>
            <person name="Kohn L."/>
            <person name="Lapalu N."/>
            <person name="Plummer K.M."/>
            <person name="Pradier J.M."/>
            <person name="Quevillon E."/>
            <person name="Sharon A."/>
            <person name="Simon A."/>
            <person name="ten Have A."/>
            <person name="Tudzynski B."/>
            <person name="Tudzynski P."/>
            <person name="Wincker P."/>
            <person name="Andrew M."/>
            <person name="Anthouard V."/>
            <person name="Beever R.E."/>
            <person name="Beffa R."/>
            <person name="Benoit I."/>
            <person name="Bouzid O."/>
            <person name="Brault B."/>
            <person name="Chen Z."/>
            <person name="Choquer M."/>
            <person name="Collemare J."/>
            <person name="Cotton P."/>
            <person name="Danchin E.G."/>
            <person name="Da Silva C."/>
            <person name="Gautier A."/>
            <person name="Giraud C."/>
            <person name="Giraud T."/>
            <person name="Gonzalez C."/>
            <person name="Grossetete S."/>
            <person name="Guldener U."/>
            <person name="Henrissat B."/>
            <person name="Howlett B.J."/>
            <person name="Kodira C."/>
            <person name="Kretschmer M."/>
            <person name="Lappartient A."/>
            <person name="Leroch M."/>
            <person name="Levis C."/>
            <person name="Mauceli E."/>
            <person name="Neuveglise C."/>
            <person name="Oeser B."/>
            <person name="Pearson M."/>
            <person name="Poulain J."/>
            <person name="Poussereau N."/>
            <person name="Quesneville H."/>
            <person name="Rascle C."/>
            <person name="Schumacher J."/>
            <person name="Segurens B."/>
            <person name="Sexton A."/>
            <person name="Silva E."/>
            <person name="Sirven C."/>
            <person name="Soanes D.M."/>
            <person name="Talbot N.J."/>
            <person name="Templeton M."/>
            <person name="Yandava C."/>
            <person name="Yarden O."/>
            <person name="Zeng Q."/>
            <person name="Rollins J.A."/>
            <person name="Lebrun M.H."/>
            <person name="Dickman M."/>
        </authorList>
    </citation>
    <scope>NUCLEOTIDE SEQUENCE [LARGE SCALE GENOMIC DNA]</scope>
    <source>
        <strain evidence="2">ATCC 18683 / 1980 / Ss-1</strain>
    </source>
</reference>
<dbReference type="KEGG" id="ssl:SS1G_00602"/>
<accession>A7E5M7</accession>
<name>A7E5M7_SCLS1</name>
<dbReference type="EMBL" id="CH476621">
    <property type="protein sequence ID" value="EDN91199.1"/>
    <property type="molecule type" value="Genomic_DNA"/>
</dbReference>
<sequence>MFPVKSLLKLSLPGGEFVSNYQRMVRLLSLAGVQTASASLHRLWEAARLAPGPLRIHGLSSHLSPPLAPEWRTCHCVGELQYVLKVLNVLNVFILHPPSRALPLRILIKILYTFRSLKTLQLLHLSDLRRLSC</sequence>
<dbReference type="Proteomes" id="UP000001312">
    <property type="component" value="Unassembled WGS sequence"/>
</dbReference>
<gene>
    <name evidence="1" type="ORF">SS1G_00602</name>
</gene>
<dbReference type="AlphaFoldDB" id="A7E5M7"/>
<protein>
    <submittedName>
        <fullName evidence="1">Uncharacterized protein</fullName>
    </submittedName>
</protein>
<keyword evidence="2" id="KW-1185">Reference proteome</keyword>
<dbReference type="RefSeq" id="XP_001598513.1">
    <property type="nucleotide sequence ID" value="XM_001598463.1"/>
</dbReference>
<evidence type="ECO:0000313" key="1">
    <source>
        <dbReference type="EMBL" id="EDN91199.1"/>
    </source>
</evidence>
<dbReference type="InParanoid" id="A7E5M7"/>
<organism evidence="1 2">
    <name type="scientific">Sclerotinia sclerotiorum (strain ATCC 18683 / 1980 / Ss-1)</name>
    <name type="common">White mold</name>
    <name type="synonym">Whetzelinia sclerotiorum</name>
    <dbReference type="NCBI Taxonomy" id="665079"/>
    <lineage>
        <taxon>Eukaryota</taxon>
        <taxon>Fungi</taxon>
        <taxon>Dikarya</taxon>
        <taxon>Ascomycota</taxon>
        <taxon>Pezizomycotina</taxon>
        <taxon>Leotiomycetes</taxon>
        <taxon>Helotiales</taxon>
        <taxon>Sclerotiniaceae</taxon>
        <taxon>Sclerotinia</taxon>
    </lineage>
</organism>
<dbReference type="HOGENOM" id="CLU_1907935_0_0_1"/>
<evidence type="ECO:0000313" key="2">
    <source>
        <dbReference type="Proteomes" id="UP000001312"/>
    </source>
</evidence>
<dbReference type="GeneID" id="5495106"/>
<proteinExistence type="predicted"/>